<feature type="binding site" evidence="2">
    <location>
        <position position="84"/>
    </location>
    <ligand>
        <name>substrate</name>
    </ligand>
</feature>
<keyword evidence="3" id="KW-0067">ATP-binding</keyword>
<dbReference type="PANTHER" id="PTHR10513">
    <property type="entry name" value="DEOXYNUCLEOSIDE KINASE"/>
    <property type="match status" value="1"/>
</dbReference>
<feature type="binding site" evidence="2">
    <location>
        <position position="31"/>
    </location>
    <ligand>
        <name>substrate</name>
    </ligand>
</feature>
<feature type="active site" description="Proton acceptor" evidence="1">
    <location>
        <position position="78"/>
    </location>
</feature>
<evidence type="ECO:0000259" key="4">
    <source>
        <dbReference type="Pfam" id="PF01712"/>
    </source>
</evidence>
<dbReference type="InterPro" id="IPR002624">
    <property type="entry name" value="DCK/DGK"/>
</dbReference>
<dbReference type="Pfam" id="PF01712">
    <property type="entry name" value="dNK"/>
    <property type="match status" value="1"/>
</dbReference>
<dbReference type="AlphaFoldDB" id="A0A6J4VCH8"/>
<feature type="binding site" evidence="2">
    <location>
        <position position="54"/>
    </location>
    <ligand>
        <name>substrate</name>
    </ligand>
</feature>
<keyword evidence="5" id="KW-0418">Kinase</keyword>
<dbReference type="GO" id="GO:0005524">
    <property type="term" value="F:ATP binding"/>
    <property type="evidence" value="ECO:0007669"/>
    <property type="project" value="UniProtKB-KW"/>
</dbReference>
<evidence type="ECO:0000313" key="5">
    <source>
        <dbReference type="EMBL" id="CAA9571707.1"/>
    </source>
</evidence>
<dbReference type="SUPFAM" id="SSF52540">
    <property type="entry name" value="P-loop containing nucleoside triphosphate hydrolases"/>
    <property type="match status" value="1"/>
</dbReference>
<dbReference type="CDD" id="cd01673">
    <property type="entry name" value="dNK"/>
    <property type="match status" value="1"/>
</dbReference>
<dbReference type="EC" id="2.7.1.76" evidence="5"/>
<feature type="binding site" evidence="2">
    <location>
        <position position="145"/>
    </location>
    <ligand>
        <name>substrate</name>
    </ligand>
</feature>
<accession>A0A6J4VCH8</accession>
<evidence type="ECO:0000256" key="3">
    <source>
        <dbReference type="PIRSR" id="PIRSR000705-3"/>
    </source>
</evidence>
<feature type="binding site" evidence="2">
    <location>
        <position position="79"/>
    </location>
    <ligand>
        <name>substrate</name>
    </ligand>
</feature>
<feature type="binding site" evidence="2">
    <location>
        <position position="43"/>
    </location>
    <ligand>
        <name>substrate</name>
    </ligand>
</feature>
<reference evidence="5" key="1">
    <citation type="submission" date="2020-02" db="EMBL/GenBank/DDBJ databases">
        <authorList>
            <person name="Meier V. D."/>
        </authorList>
    </citation>
    <scope>NUCLEOTIDE SEQUENCE</scope>
    <source>
        <strain evidence="5">AVDCRST_MAG86</strain>
    </source>
</reference>
<dbReference type="InterPro" id="IPR031314">
    <property type="entry name" value="DNK_dom"/>
</dbReference>
<protein>
    <submittedName>
        <fullName evidence="5">Deoxyadenosine kinase @ Deoxyguanosine kinase</fullName>
        <ecNumber evidence="5">2.7.1.113</ecNumber>
        <ecNumber evidence="5">2.7.1.76</ecNumber>
    </submittedName>
</protein>
<dbReference type="GO" id="GO:0004138">
    <property type="term" value="F:deoxyguanosine kinase activity"/>
    <property type="evidence" value="ECO:0007669"/>
    <property type="project" value="UniProtKB-EC"/>
</dbReference>
<dbReference type="PANTHER" id="PTHR10513:SF35">
    <property type="entry name" value="DEOXYADENOSINE KINASE"/>
    <property type="match status" value="1"/>
</dbReference>
<evidence type="ECO:0000256" key="1">
    <source>
        <dbReference type="PIRSR" id="PIRSR000705-1"/>
    </source>
</evidence>
<dbReference type="EMBL" id="CADCWP010000130">
    <property type="protein sequence ID" value="CAA9571707.1"/>
    <property type="molecule type" value="Genomic_DNA"/>
</dbReference>
<organism evidence="5">
    <name type="scientific">uncultured Truepera sp</name>
    <dbReference type="NCBI Taxonomy" id="543023"/>
    <lineage>
        <taxon>Bacteria</taxon>
        <taxon>Thermotogati</taxon>
        <taxon>Deinococcota</taxon>
        <taxon>Deinococci</taxon>
        <taxon>Trueperales</taxon>
        <taxon>Trueperaceae</taxon>
        <taxon>Truepera</taxon>
        <taxon>environmental samples</taxon>
    </lineage>
</organism>
<keyword evidence="3" id="KW-0547">Nucleotide-binding</keyword>
<sequence length="208" mass="23740">MFVAVAGNIGAGKSSLTQILAERFALEPVYEAVDENPYLSDFYADMPRYAFHSQMFFLARRLQQHVSQVNPGNRVIQDRTVYEDAHIFARNLFEEGVMDSRDFRVYTAMYGAIREALRPPDLLVYLHAGLPTLRRHIALRGRDFEATIENGYLERLNGLYEDWFAAYDLSAKVVIGADALDFVGNPDDLARVLEQLEPWLTPPILPLR</sequence>
<dbReference type="GO" id="GO:0005737">
    <property type="term" value="C:cytoplasm"/>
    <property type="evidence" value="ECO:0007669"/>
    <property type="project" value="TreeGrafter"/>
</dbReference>
<evidence type="ECO:0000256" key="2">
    <source>
        <dbReference type="PIRSR" id="PIRSR000705-2"/>
    </source>
</evidence>
<keyword evidence="5" id="KW-0808">Transferase</keyword>
<feature type="domain" description="Deoxynucleoside kinase" evidence="4">
    <location>
        <begin position="4"/>
        <end position="196"/>
    </location>
</feature>
<dbReference type="GO" id="GO:0004136">
    <property type="term" value="F:deoxyadenosine kinase activity"/>
    <property type="evidence" value="ECO:0007669"/>
    <property type="project" value="UniProtKB-EC"/>
</dbReference>
<dbReference type="EC" id="2.7.1.113" evidence="5"/>
<name>A0A6J4VCH8_9DEIN</name>
<feature type="binding site" evidence="3">
    <location>
        <begin position="7"/>
        <end position="15"/>
    </location>
    <ligand>
        <name>ATP</name>
        <dbReference type="ChEBI" id="CHEBI:30616"/>
    </ligand>
</feature>
<dbReference type="Gene3D" id="3.40.50.300">
    <property type="entry name" value="P-loop containing nucleotide triphosphate hydrolases"/>
    <property type="match status" value="1"/>
</dbReference>
<gene>
    <name evidence="5" type="ORF">AVDCRST_MAG86-1727</name>
</gene>
<feature type="binding site" evidence="3">
    <location>
        <begin position="180"/>
        <end position="182"/>
    </location>
    <ligand>
        <name>ATP</name>
        <dbReference type="ChEBI" id="CHEBI:30616"/>
    </ligand>
</feature>
<dbReference type="InterPro" id="IPR027417">
    <property type="entry name" value="P-loop_NTPase"/>
</dbReference>
<proteinExistence type="predicted"/>
<dbReference type="PIRSF" id="PIRSF000705">
    <property type="entry name" value="DNK"/>
    <property type="match status" value="1"/>
</dbReference>
<dbReference type="InterPro" id="IPR050566">
    <property type="entry name" value="Deoxyribonucleoside_kinase"/>
</dbReference>